<feature type="signal peptide" evidence="2">
    <location>
        <begin position="1"/>
        <end position="28"/>
    </location>
</feature>
<accession>A0A1N7KTJ7</accession>
<evidence type="ECO:0000313" key="4">
    <source>
        <dbReference type="Proteomes" id="UP000186098"/>
    </source>
</evidence>
<feature type="chain" id="PRO_5012930119" description="Lipoprotein" evidence="2">
    <location>
        <begin position="29"/>
        <end position="113"/>
    </location>
</feature>
<dbReference type="STRING" id="407234.SAMN05421795_102149"/>
<proteinExistence type="predicted"/>
<evidence type="ECO:0000256" key="2">
    <source>
        <dbReference type="SAM" id="SignalP"/>
    </source>
</evidence>
<dbReference type="EMBL" id="FTOM01000002">
    <property type="protein sequence ID" value="SIS64871.1"/>
    <property type="molecule type" value="Genomic_DNA"/>
</dbReference>
<dbReference type="Proteomes" id="UP000186098">
    <property type="component" value="Unassembled WGS sequence"/>
</dbReference>
<evidence type="ECO:0000256" key="1">
    <source>
        <dbReference type="SAM" id="MobiDB-lite"/>
    </source>
</evidence>
<organism evidence="3 4">
    <name type="scientific">Phaeovulum vinaykumarii</name>
    <dbReference type="NCBI Taxonomy" id="407234"/>
    <lineage>
        <taxon>Bacteria</taxon>
        <taxon>Pseudomonadati</taxon>
        <taxon>Pseudomonadota</taxon>
        <taxon>Alphaproteobacteria</taxon>
        <taxon>Rhodobacterales</taxon>
        <taxon>Paracoccaceae</taxon>
        <taxon>Phaeovulum</taxon>
    </lineage>
</organism>
<dbReference type="AlphaFoldDB" id="A0A1N7KTJ7"/>
<evidence type="ECO:0008006" key="5">
    <source>
        <dbReference type="Google" id="ProtNLM"/>
    </source>
</evidence>
<name>A0A1N7KTJ7_9RHOB</name>
<sequence length="113" mass="11694">MTGAGAVPSGAARALRAAVLAGPALALAACAASMPRDRAEEVCFEEARLALHPRGQVALGVASGRGLVSKVEIDLSSAYLMGRDPAEVYARCVKSKSGQPPSRPLYSRTDWKG</sequence>
<keyword evidence="4" id="KW-1185">Reference proteome</keyword>
<protein>
    <recommendedName>
        <fullName evidence="5">Lipoprotein</fullName>
    </recommendedName>
</protein>
<feature type="region of interest" description="Disordered" evidence="1">
    <location>
        <begin position="92"/>
        <end position="113"/>
    </location>
</feature>
<evidence type="ECO:0000313" key="3">
    <source>
        <dbReference type="EMBL" id="SIS64871.1"/>
    </source>
</evidence>
<keyword evidence="2" id="KW-0732">Signal</keyword>
<gene>
    <name evidence="3" type="ORF">SAMN05421795_102149</name>
</gene>
<dbReference type="RefSeq" id="WP_076363859.1">
    <property type="nucleotide sequence ID" value="NZ_FTOM01000002.1"/>
</dbReference>
<reference evidence="4" key="1">
    <citation type="submission" date="2017-01" db="EMBL/GenBank/DDBJ databases">
        <authorList>
            <person name="Varghese N."/>
            <person name="Submissions S."/>
        </authorList>
    </citation>
    <scope>NUCLEOTIDE SEQUENCE [LARGE SCALE GENOMIC DNA]</scope>
    <source>
        <strain evidence="4">DSM 18714</strain>
    </source>
</reference>